<dbReference type="GO" id="GO:0016706">
    <property type="term" value="F:2-oxoglutarate-dependent dioxygenase activity"/>
    <property type="evidence" value="ECO:0007669"/>
    <property type="project" value="TreeGrafter"/>
</dbReference>
<feature type="domain" description="JmjC" evidence="4">
    <location>
        <begin position="163"/>
        <end position="324"/>
    </location>
</feature>
<evidence type="ECO:0000259" key="4">
    <source>
        <dbReference type="PROSITE" id="PS51184"/>
    </source>
</evidence>
<accession>A0A8S9Y0K4</accession>
<organism evidence="5 6">
    <name type="scientific">Apolygus lucorum</name>
    <name type="common">Small green plant bug</name>
    <name type="synonym">Lygocoris lucorum</name>
    <dbReference type="NCBI Taxonomy" id="248454"/>
    <lineage>
        <taxon>Eukaryota</taxon>
        <taxon>Metazoa</taxon>
        <taxon>Ecdysozoa</taxon>
        <taxon>Arthropoda</taxon>
        <taxon>Hexapoda</taxon>
        <taxon>Insecta</taxon>
        <taxon>Pterygota</taxon>
        <taxon>Neoptera</taxon>
        <taxon>Paraneoptera</taxon>
        <taxon>Hemiptera</taxon>
        <taxon>Heteroptera</taxon>
        <taxon>Panheteroptera</taxon>
        <taxon>Cimicomorpha</taxon>
        <taxon>Miridae</taxon>
        <taxon>Mirini</taxon>
        <taxon>Apolygus</taxon>
    </lineage>
</organism>
<dbReference type="GO" id="GO:0005634">
    <property type="term" value="C:nucleus"/>
    <property type="evidence" value="ECO:0007669"/>
    <property type="project" value="TreeGrafter"/>
</dbReference>
<comment type="catalytic activity">
    <reaction evidence="2">
        <text>L-lysyl-[protein] + 2-oxoglutarate + O2 = 4-hydroxy-L-lysyl-[protein] + succinate + CO2</text>
        <dbReference type="Rhea" id="RHEA:57156"/>
        <dbReference type="Rhea" id="RHEA-COMP:9752"/>
        <dbReference type="Rhea" id="RHEA-COMP:15084"/>
        <dbReference type="ChEBI" id="CHEBI:15379"/>
        <dbReference type="ChEBI" id="CHEBI:16526"/>
        <dbReference type="ChEBI" id="CHEBI:16810"/>
        <dbReference type="ChEBI" id="CHEBI:29969"/>
        <dbReference type="ChEBI" id="CHEBI:30031"/>
        <dbReference type="ChEBI" id="CHEBI:141495"/>
    </reaction>
</comment>
<dbReference type="SMART" id="SM00558">
    <property type="entry name" value="JmjC"/>
    <property type="match status" value="1"/>
</dbReference>
<dbReference type="InterPro" id="IPR003347">
    <property type="entry name" value="JmjC_dom"/>
</dbReference>
<dbReference type="Pfam" id="PF13621">
    <property type="entry name" value="Cupin_8"/>
    <property type="match status" value="1"/>
</dbReference>
<dbReference type="GO" id="GO:0043565">
    <property type="term" value="F:sequence-specific DNA binding"/>
    <property type="evidence" value="ECO:0007669"/>
    <property type="project" value="TreeGrafter"/>
</dbReference>
<comment type="similarity">
    <text evidence="1">Belongs to the JMJD6 family.</text>
</comment>
<name>A0A8S9Y0K4_APOLU</name>
<proteinExistence type="inferred from homology"/>
<dbReference type="InterPro" id="IPR041667">
    <property type="entry name" value="Cupin_8"/>
</dbReference>
<dbReference type="OrthoDB" id="203487at2759"/>
<reference evidence="5" key="1">
    <citation type="journal article" date="2021" name="Mol. Ecol. Resour.">
        <title>Apolygus lucorum genome provides insights into omnivorousness and mesophyll feeding.</title>
        <authorList>
            <person name="Liu Y."/>
            <person name="Liu H."/>
            <person name="Wang H."/>
            <person name="Huang T."/>
            <person name="Liu B."/>
            <person name="Yang B."/>
            <person name="Yin L."/>
            <person name="Li B."/>
            <person name="Zhang Y."/>
            <person name="Zhang S."/>
            <person name="Jiang F."/>
            <person name="Zhang X."/>
            <person name="Ren Y."/>
            <person name="Wang B."/>
            <person name="Wang S."/>
            <person name="Lu Y."/>
            <person name="Wu K."/>
            <person name="Fan W."/>
            <person name="Wang G."/>
        </authorList>
    </citation>
    <scope>NUCLEOTIDE SEQUENCE</scope>
    <source>
        <strain evidence="5">12Hb</strain>
    </source>
</reference>
<sequence length="435" mass="50356">MSMPGNLPVVRITCGICEIVSRKAQSTGDKLESDTSWLKQKHHSDIRRKLVHLKLNFILNNLQSYLDHLKMNNSAWPCLLKNISQDWPCQKEWVENGKPNFEWLSRKYGRAEVPVSNCKERYFNAQSKCTMKLKEFLDYWEDYIDKKHPEESQCFYMKDWHFPNENPSENVYRVPPFFASDWINEYLLKDPSKNDDYRFVYMGPKGSWTPLHADVFSSFSWSVNICGIKKWIFFPPGEEEKLKDKFGKLAYDVESEDLLDSSKFPLYSPSVNRIVLIQEVGDAIFVPSGWHHQVWNLDDTISFNHNWVNGCNISKMWDALSQCFTSVVREISDCKLMDGWDAQCQLMLKSCFGMNHLDFYSFIAAIAHSRLNCLVEGATLEVNGGWCLGPNHCRFDLTRINALLSSILNADVSCYNDCVDEMKSLVSKIDDVVSS</sequence>
<keyword evidence="6" id="KW-1185">Reference proteome</keyword>
<dbReference type="PROSITE" id="PS51184">
    <property type="entry name" value="JMJC"/>
    <property type="match status" value="1"/>
</dbReference>
<dbReference type="InterPro" id="IPR050910">
    <property type="entry name" value="JMJD6_ArgDemeth/LysHydrox"/>
</dbReference>
<evidence type="ECO:0000313" key="6">
    <source>
        <dbReference type="Proteomes" id="UP000466442"/>
    </source>
</evidence>
<dbReference type="Gene3D" id="2.60.120.650">
    <property type="entry name" value="Cupin"/>
    <property type="match status" value="1"/>
</dbReference>
<evidence type="ECO:0000256" key="1">
    <source>
        <dbReference type="ARBA" id="ARBA00038068"/>
    </source>
</evidence>
<dbReference type="PANTHER" id="PTHR12480">
    <property type="entry name" value="ARGININE DEMETHYLASE AND LYSYL-HYDROXYLASE JMJD"/>
    <property type="match status" value="1"/>
</dbReference>
<dbReference type="GO" id="GO:0005737">
    <property type="term" value="C:cytoplasm"/>
    <property type="evidence" value="ECO:0007669"/>
    <property type="project" value="TreeGrafter"/>
</dbReference>
<comment type="caution">
    <text evidence="5">The sequence shown here is derived from an EMBL/GenBank/DDBJ whole genome shotgun (WGS) entry which is preliminary data.</text>
</comment>
<dbReference type="Proteomes" id="UP000466442">
    <property type="component" value="Unassembled WGS sequence"/>
</dbReference>
<dbReference type="GO" id="GO:0045905">
    <property type="term" value="P:positive regulation of translational termination"/>
    <property type="evidence" value="ECO:0007669"/>
    <property type="project" value="TreeGrafter"/>
</dbReference>
<dbReference type="EMBL" id="WIXP02000002">
    <property type="protein sequence ID" value="KAF6214830.1"/>
    <property type="molecule type" value="Genomic_DNA"/>
</dbReference>
<evidence type="ECO:0000256" key="2">
    <source>
        <dbReference type="ARBA" id="ARBA00047762"/>
    </source>
</evidence>
<dbReference type="SUPFAM" id="SSF51197">
    <property type="entry name" value="Clavaminate synthase-like"/>
    <property type="match status" value="1"/>
</dbReference>
<evidence type="ECO:0000256" key="3">
    <source>
        <dbReference type="ARBA" id="ARBA00082904"/>
    </source>
</evidence>
<gene>
    <name evidence="5" type="ORF">GE061_009573</name>
</gene>
<evidence type="ECO:0000313" key="5">
    <source>
        <dbReference type="EMBL" id="KAF6214830.1"/>
    </source>
</evidence>
<dbReference type="PANTHER" id="PTHR12480:SF6">
    <property type="entry name" value="2-OXOGLUTARATE AND IRON-DEPENDENT OXYGENASE JMJD4"/>
    <property type="match status" value="1"/>
</dbReference>
<protein>
    <recommendedName>
        <fullName evidence="3">Jumonji domain-containing protein 4</fullName>
    </recommendedName>
</protein>
<dbReference type="AlphaFoldDB" id="A0A8S9Y0K4"/>